<dbReference type="Proteomes" id="UP000762676">
    <property type="component" value="Unassembled WGS sequence"/>
</dbReference>
<dbReference type="Gene3D" id="3.60.10.10">
    <property type="entry name" value="Endonuclease/exonuclease/phosphatase"/>
    <property type="match status" value="1"/>
</dbReference>
<reference evidence="1 2" key="1">
    <citation type="journal article" date="2021" name="Elife">
        <title>Chloroplast acquisition without the gene transfer in kleptoplastic sea slugs, Plakobranchus ocellatus.</title>
        <authorList>
            <person name="Maeda T."/>
            <person name="Takahashi S."/>
            <person name="Yoshida T."/>
            <person name="Shimamura S."/>
            <person name="Takaki Y."/>
            <person name="Nagai Y."/>
            <person name="Toyoda A."/>
            <person name="Suzuki Y."/>
            <person name="Arimoto A."/>
            <person name="Ishii H."/>
            <person name="Satoh N."/>
            <person name="Nishiyama T."/>
            <person name="Hasebe M."/>
            <person name="Maruyama T."/>
            <person name="Minagawa J."/>
            <person name="Obokata J."/>
            <person name="Shigenobu S."/>
        </authorList>
    </citation>
    <scope>NUCLEOTIDE SEQUENCE [LARGE SCALE GENOMIC DNA]</scope>
</reference>
<name>A0AAV4HGL4_9GAST</name>
<comment type="caution">
    <text evidence="1">The sequence shown here is derived from an EMBL/GenBank/DDBJ whole genome shotgun (WGS) entry which is preliminary data.</text>
</comment>
<evidence type="ECO:0000313" key="2">
    <source>
        <dbReference type="Proteomes" id="UP000762676"/>
    </source>
</evidence>
<keyword evidence="2" id="KW-1185">Reference proteome</keyword>
<dbReference type="AlphaFoldDB" id="A0AAV4HGL4"/>
<organism evidence="1 2">
    <name type="scientific">Elysia marginata</name>
    <dbReference type="NCBI Taxonomy" id="1093978"/>
    <lineage>
        <taxon>Eukaryota</taxon>
        <taxon>Metazoa</taxon>
        <taxon>Spiralia</taxon>
        <taxon>Lophotrochozoa</taxon>
        <taxon>Mollusca</taxon>
        <taxon>Gastropoda</taxon>
        <taxon>Heterobranchia</taxon>
        <taxon>Euthyneura</taxon>
        <taxon>Panpulmonata</taxon>
        <taxon>Sacoglossa</taxon>
        <taxon>Placobranchoidea</taxon>
        <taxon>Plakobranchidae</taxon>
        <taxon>Elysia</taxon>
    </lineage>
</organism>
<dbReference type="SUPFAM" id="SSF56219">
    <property type="entry name" value="DNase I-like"/>
    <property type="match status" value="1"/>
</dbReference>
<protein>
    <submittedName>
        <fullName evidence="1">Craniofacial development protein 2</fullName>
    </submittedName>
</protein>
<sequence>MNENGELFADMCANNQMVIGGRGSLFQHRRIHQATWISPNYNLGTENQIDHMCVNHSFRSSLQDVNVFRGADVGSDHHLVVTKIKLNLGEASLLRTRDPNTMSTCCQAHRNERSMQWRYPTGCMLWRH</sequence>
<evidence type="ECO:0000313" key="1">
    <source>
        <dbReference type="EMBL" id="GFR96699.1"/>
    </source>
</evidence>
<dbReference type="EMBL" id="BMAT01009012">
    <property type="protein sequence ID" value="GFR96699.1"/>
    <property type="molecule type" value="Genomic_DNA"/>
</dbReference>
<accession>A0AAV4HGL4</accession>
<gene>
    <name evidence="1" type="ORF">ElyMa_004458300</name>
</gene>
<dbReference type="InterPro" id="IPR036691">
    <property type="entry name" value="Endo/exonu/phosph_ase_sf"/>
</dbReference>
<proteinExistence type="predicted"/>